<dbReference type="InterPro" id="IPR003105">
    <property type="entry name" value="SRA_YDG"/>
</dbReference>
<comment type="subcellular location">
    <subcellularLocation>
        <location evidence="1">Chromosome</location>
    </subcellularLocation>
    <subcellularLocation>
        <location evidence="3">Nucleus</location>
    </subcellularLocation>
</comment>
<dbReference type="InterPro" id="IPR015947">
    <property type="entry name" value="PUA-like_sf"/>
</dbReference>
<evidence type="ECO:0000256" key="1">
    <source>
        <dbReference type="ARBA" id="ARBA00004286"/>
    </source>
</evidence>
<evidence type="ECO:0000313" key="5">
    <source>
        <dbReference type="EMBL" id="VFQ73330.1"/>
    </source>
</evidence>
<dbReference type="Proteomes" id="UP000595140">
    <property type="component" value="Unassembled WGS sequence"/>
</dbReference>
<evidence type="ECO:0000256" key="2">
    <source>
        <dbReference type="ARBA" id="ARBA00023242"/>
    </source>
</evidence>
<dbReference type="InterPro" id="IPR036987">
    <property type="entry name" value="SRA-YDG_sf"/>
</dbReference>
<dbReference type="PROSITE" id="PS51015">
    <property type="entry name" value="YDG"/>
    <property type="match status" value="1"/>
</dbReference>
<organism evidence="5 6">
    <name type="scientific">Cuscuta campestris</name>
    <dbReference type="NCBI Taxonomy" id="132261"/>
    <lineage>
        <taxon>Eukaryota</taxon>
        <taxon>Viridiplantae</taxon>
        <taxon>Streptophyta</taxon>
        <taxon>Embryophyta</taxon>
        <taxon>Tracheophyta</taxon>
        <taxon>Spermatophyta</taxon>
        <taxon>Magnoliopsida</taxon>
        <taxon>eudicotyledons</taxon>
        <taxon>Gunneridae</taxon>
        <taxon>Pentapetalae</taxon>
        <taxon>asterids</taxon>
        <taxon>lamiids</taxon>
        <taxon>Solanales</taxon>
        <taxon>Convolvulaceae</taxon>
        <taxon>Cuscuteae</taxon>
        <taxon>Cuscuta</taxon>
        <taxon>Cuscuta subgen. Grammica</taxon>
        <taxon>Cuscuta sect. Cleistogrammica</taxon>
    </lineage>
</organism>
<dbReference type="PANTHER" id="PTHR45660">
    <property type="entry name" value="HISTONE-LYSINE N-METHYLTRANSFERASE SETMAR"/>
    <property type="match status" value="1"/>
</dbReference>
<dbReference type="SUPFAM" id="SSF88697">
    <property type="entry name" value="PUA domain-like"/>
    <property type="match status" value="1"/>
</dbReference>
<evidence type="ECO:0000313" key="6">
    <source>
        <dbReference type="Proteomes" id="UP000595140"/>
    </source>
</evidence>
<reference evidence="5 6" key="1">
    <citation type="submission" date="2018-04" db="EMBL/GenBank/DDBJ databases">
        <authorList>
            <person name="Vogel A."/>
        </authorList>
    </citation>
    <scope>NUCLEOTIDE SEQUENCE [LARGE SCALE GENOMIC DNA]</scope>
</reference>
<dbReference type="EMBL" id="OOIL02001171">
    <property type="protein sequence ID" value="VFQ73330.1"/>
    <property type="molecule type" value="Genomic_DNA"/>
</dbReference>
<gene>
    <name evidence="5" type="ORF">CCAM_LOCUS15106</name>
</gene>
<dbReference type="GO" id="GO:0005694">
    <property type="term" value="C:chromosome"/>
    <property type="evidence" value="ECO:0007669"/>
    <property type="project" value="UniProtKB-SubCell"/>
</dbReference>
<feature type="domain" description="YDG" evidence="4">
    <location>
        <begin position="65"/>
        <end position="175"/>
    </location>
</feature>
<keyword evidence="6" id="KW-1185">Reference proteome</keyword>
<evidence type="ECO:0000259" key="4">
    <source>
        <dbReference type="PROSITE" id="PS51015"/>
    </source>
</evidence>
<proteinExistence type="predicted"/>
<dbReference type="OrthoDB" id="1740580at2759"/>
<dbReference type="InterPro" id="IPR051357">
    <property type="entry name" value="H3K9_HMTase_SUVAR3-9"/>
</dbReference>
<dbReference type="AlphaFoldDB" id="A0A484LAF6"/>
<dbReference type="GO" id="GO:0005634">
    <property type="term" value="C:nucleus"/>
    <property type="evidence" value="ECO:0007669"/>
    <property type="project" value="UniProtKB-SubCell"/>
</dbReference>
<dbReference type="Gene3D" id="2.30.280.10">
    <property type="entry name" value="SRA-YDG"/>
    <property type="match status" value="1"/>
</dbReference>
<dbReference type="GO" id="GO:0003690">
    <property type="term" value="F:double-stranded DNA binding"/>
    <property type="evidence" value="ECO:0007669"/>
    <property type="project" value="TreeGrafter"/>
</dbReference>
<dbReference type="Pfam" id="PF02182">
    <property type="entry name" value="SAD_SRA"/>
    <property type="match status" value="1"/>
</dbReference>
<sequence length="175" mass="19413">MHGHQGKPLVEVDYESILQSFLESFTLTEVESSKKTDGDKDLVGRILLAYDLLRRKMSQIQEMSDPFPGSVRRLDLKAGTMLMTKGIWTNQTKRVSNVLGIEVDDPISVSIVSSGGYDDEGDDGEVLIYSGQGGVQRRWYGQMFGQKLERGNLALEKSLHCSNEEVCGLLLIGTL</sequence>
<dbReference type="PANTHER" id="PTHR45660:SF13">
    <property type="entry name" value="HISTONE-LYSINE N-METHYLTRANSFERASE SETMAR"/>
    <property type="match status" value="1"/>
</dbReference>
<protein>
    <recommendedName>
        <fullName evidence="4">YDG domain-containing protein</fullName>
    </recommendedName>
</protein>
<name>A0A484LAF6_9ASTE</name>
<dbReference type="SMART" id="SM00466">
    <property type="entry name" value="SRA"/>
    <property type="match status" value="1"/>
</dbReference>
<evidence type="ECO:0000256" key="3">
    <source>
        <dbReference type="PROSITE-ProRule" id="PRU00358"/>
    </source>
</evidence>
<keyword evidence="2 3" id="KW-0539">Nucleus</keyword>
<dbReference type="GO" id="GO:0042054">
    <property type="term" value="F:histone methyltransferase activity"/>
    <property type="evidence" value="ECO:0007669"/>
    <property type="project" value="TreeGrafter"/>
</dbReference>
<accession>A0A484LAF6</accession>